<dbReference type="InterPro" id="IPR011583">
    <property type="entry name" value="Chitinase_II/V-like_cat"/>
</dbReference>
<dbReference type="PANTHER" id="PTHR45708">
    <property type="entry name" value="ENDOCHITINASE"/>
    <property type="match status" value="1"/>
</dbReference>
<sequence>MSQTKQWPNTAMVGYIDTTATGAMSAITKEQIQNYNVIIFGFTDANGELPPQLQQAIKEIRELEAPDTLNLISVGGAGGTLSLTSQTITNLLSGLKSEQLDGIDLDLEDPSIDIDTLSSFTAELSLQLADNYLLTMAPILAGTPDQPTLNIPGGASLKPLYSQLHFDAILVQAYNSGTYFSYPLPSDKNVLVSESSTNIISAAYNSLQKDGEILSTSKIVIGIPSNAGAAPTQSNLWDTVNFEAIPVEILSNVKSIQLGEYGIDATQFGGLMSWSLNCDAQPSSYPPYSGVQNSPAGYFAAKVASKVV</sequence>
<name>A0ABS7EAF3_9GAMM</name>
<dbReference type="PANTHER" id="PTHR45708:SF49">
    <property type="entry name" value="ENDOCHITINASE"/>
    <property type="match status" value="1"/>
</dbReference>
<dbReference type="InterPro" id="IPR001223">
    <property type="entry name" value="Glyco_hydro18_cat"/>
</dbReference>
<dbReference type="EMBL" id="JAHZST010000024">
    <property type="protein sequence ID" value="MBW8186313.1"/>
    <property type="molecule type" value="Genomic_DNA"/>
</dbReference>
<gene>
    <name evidence="4" type="ORF">K0625_22065</name>
</gene>
<dbReference type="Proteomes" id="UP001195963">
    <property type="component" value="Unassembled WGS sequence"/>
</dbReference>
<evidence type="ECO:0000259" key="3">
    <source>
        <dbReference type="PROSITE" id="PS51910"/>
    </source>
</evidence>
<accession>A0ABS7EAF3</accession>
<dbReference type="PROSITE" id="PS51910">
    <property type="entry name" value="GH18_2"/>
    <property type="match status" value="1"/>
</dbReference>
<keyword evidence="5" id="KW-1185">Reference proteome</keyword>
<keyword evidence="2" id="KW-0326">Glycosidase</keyword>
<feature type="domain" description="GH18" evidence="3">
    <location>
        <begin position="10"/>
        <end position="298"/>
    </location>
</feature>
<proteinExistence type="predicted"/>
<dbReference type="SMART" id="SM00636">
    <property type="entry name" value="Glyco_18"/>
    <property type="match status" value="1"/>
</dbReference>
<dbReference type="SUPFAM" id="SSF51445">
    <property type="entry name" value="(Trans)glycosidases"/>
    <property type="match status" value="1"/>
</dbReference>
<dbReference type="InterPro" id="IPR050542">
    <property type="entry name" value="Glycosyl_Hydrlase18_Chitinase"/>
</dbReference>
<reference evidence="4 5" key="1">
    <citation type="submission" date="2021-07" db="EMBL/GenBank/DDBJ databases">
        <title>Shewanella sp. nov, isolated from SCS.</title>
        <authorList>
            <person name="Cao W.R."/>
        </authorList>
    </citation>
    <scope>NUCLEOTIDE SEQUENCE [LARGE SCALE GENOMIC DNA]</scope>
    <source>
        <strain evidence="4 5">NR704-98</strain>
    </source>
</reference>
<keyword evidence="1" id="KW-0378">Hydrolase</keyword>
<protein>
    <recommendedName>
        <fullName evidence="3">GH18 domain-containing protein</fullName>
    </recommendedName>
</protein>
<evidence type="ECO:0000313" key="4">
    <source>
        <dbReference type="EMBL" id="MBW8186313.1"/>
    </source>
</evidence>
<dbReference type="InterPro" id="IPR017853">
    <property type="entry name" value="GH"/>
</dbReference>
<organism evidence="4 5">
    <name type="scientific">Shewanella nanhaiensis</name>
    <dbReference type="NCBI Taxonomy" id="2864872"/>
    <lineage>
        <taxon>Bacteria</taxon>
        <taxon>Pseudomonadati</taxon>
        <taxon>Pseudomonadota</taxon>
        <taxon>Gammaproteobacteria</taxon>
        <taxon>Alteromonadales</taxon>
        <taxon>Shewanellaceae</taxon>
        <taxon>Shewanella</taxon>
    </lineage>
</organism>
<dbReference type="RefSeq" id="WP_220111613.1">
    <property type="nucleotide sequence ID" value="NZ_JAHZST010000024.1"/>
</dbReference>
<evidence type="ECO:0000256" key="1">
    <source>
        <dbReference type="ARBA" id="ARBA00022801"/>
    </source>
</evidence>
<evidence type="ECO:0000256" key="2">
    <source>
        <dbReference type="ARBA" id="ARBA00023295"/>
    </source>
</evidence>
<dbReference type="Pfam" id="PF00704">
    <property type="entry name" value="Glyco_hydro_18"/>
    <property type="match status" value="1"/>
</dbReference>
<dbReference type="Gene3D" id="3.20.20.80">
    <property type="entry name" value="Glycosidases"/>
    <property type="match status" value="1"/>
</dbReference>
<comment type="caution">
    <text evidence="4">The sequence shown here is derived from an EMBL/GenBank/DDBJ whole genome shotgun (WGS) entry which is preliminary data.</text>
</comment>
<evidence type="ECO:0000313" key="5">
    <source>
        <dbReference type="Proteomes" id="UP001195963"/>
    </source>
</evidence>